<dbReference type="EMBL" id="BARS01037657">
    <property type="protein sequence ID" value="GAG14717.1"/>
    <property type="molecule type" value="Genomic_DNA"/>
</dbReference>
<feature type="transmembrane region" description="Helical" evidence="6">
    <location>
        <begin position="155"/>
        <end position="172"/>
    </location>
</feature>
<dbReference type="GO" id="GO:0006935">
    <property type="term" value="P:chemotaxis"/>
    <property type="evidence" value="ECO:0007669"/>
    <property type="project" value="InterPro"/>
</dbReference>
<dbReference type="Pfam" id="PF01618">
    <property type="entry name" value="MotA_ExbB"/>
    <property type="match status" value="1"/>
</dbReference>
<accession>X0VU95</accession>
<dbReference type="PANTHER" id="PTHR30433">
    <property type="entry name" value="CHEMOTAXIS PROTEIN MOTA"/>
    <property type="match status" value="1"/>
</dbReference>
<feature type="non-terminal residue" evidence="8">
    <location>
        <position position="178"/>
    </location>
</feature>
<dbReference type="GO" id="GO:0071978">
    <property type="term" value="P:bacterial-type flagellum-dependent swarming motility"/>
    <property type="evidence" value="ECO:0007669"/>
    <property type="project" value="InterPro"/>
</dbReference>
<evidence type="ECO:0000256" key="4">
    <source>
        <dbReference type="ARBA" id="ARBA00022989"/>
    </source>
</evidence>
<keyword evidence="4 6" id="KW-1133">Transmembrane helix</keyword>
<dbReference type="PANTHER" id="PTHR30433:SF2">
    <property type="entry name" value="MOTILITY PROTEIN A"/>
    <property type="match status" value="1"/>
</dbReference>
<evidence type="ECO:0000256" key="6">
    <source>
        <dbReference type="SAM" id="Phobius"/>
    </source>
</evidence>
<evidence type="ECO:0000313" key="8">
    <source>
        <dbReference type="EMBL" id="GAG14717.1"/>
    </source>
</evidence>
<proteinExistence type="predicted"/>
<name>X0VU95_9ZZZZ</name>
<keyword evidence="5 6" id="KW-0472">Membrane</keyword>
<evidence type="ECO:0000256" key="3">
    <source>
        <dbReference type="ARBA" id="ARBA00022692"/>
    </source>
</evidence>
<feature type="transmembrane region" description="Helical" evidence="6">
    <location>
        <begin position="34"/>
        <end position="55"/>
    </location>
</feature>
<reference evidence="8" key="1">
    <citation type="journal article" date="2014" name="Front. Microbiol.">
        <title>High frequency of phylogenetically diverse reductive dehalogenase-homologous genes in deep subseafloor sedimentary metagenomes.</title>
        <authorList>
            <person name="Kawai M."/>
            <person name="Futagami T."/>
            <person name="Toyoda A."/>
            <person name="Takaki Y."/>
            <person name="Nishi S."/>
            <person name="Hori S."/>
            <person name="Arai W."/>
            <person name="Tsubouchi T."/>
            <person name="Morono Y."/>
            <person name="Uchiyama I."/>
            <person name="Ito T."/>
            <person name="Fujiyama A."/>
            <person name="Inagaki F."/>
            <person name="Takami H."/>
        </authorList>
    </citation>
    <scope>NUCLEOTIDE SEQUENCE</scope>
    <source>
        <strain evidence="8">Expedition CK06-06</strain>
    </source>
</reference>
<protein>
    <recommendedName>
        <fullName evidence="7">MotA/TolQ/ExbB proton channel domain-containing protein</fullName>
    </recommendedName>
</protein>
<feature type="transmembrane region" description="Helical" evidence="6">
    <location>
        <begin position="6"/>
        <end position="22"/>
    </location>
</feature>
<dbReference type="InterPro" id="IPR002898">
    <property type="entry name" value="MotA_ExbB_proton_chnl"/>
</dbReference>
<comment type="subcellular location">
    <subcellularLocation>
        <location evidence="1">Cell membrane</location>
        <topology evidence="1">Multi-pass membrane protein</topology>
    </subcellularLocation>
</comment>
<dbReference type="GO" id="GO:0005886">
    <property type="term" value="C:plasma membrane"/>
    <property type="evidence" value="ECO:0007669"/>
    <property type="project" value="UniProtKB-SubCell"/>
</dbReference>
<keyword evidence="2" id="KW-1003">Cell membrane</keyword>
<keyword evidence="3 6" id="KW-0812">Transmembrane</keyword>
<dbReference type="AlphaFoldDB" id="X0VU95"/>
<evidence type="ECO:0000256" key="5">
    <source>
        <dbReference type="ARBA" id="ARBA00023136"/>
    </source>
</evidence>
<sequence>MDFATIIGFLVGVALIGGAIFWQGNVQDTSAMEFVNTMSFMIVIGGTLAATAIAFPLKEFLRIMTIIGTVFKSGREELGPLVDEIVDMGTVARKGPKDLENALDSVSNFFLKDGLQMVVDGYSVEEIRDILGTRVEYREERESTEANLLKAMGKFLPAFGIIGTLIGLVFMLRGMTTE</sequence>
<evidence type="ECO:0000256" key="1">
    <source>
        <dbReference type="ARBA" id="ARBA00004651"/>
    </source>
</evidence>
<evidence type="ECO:0000256" key="2">
    <source>
        <dbReference type="ARBA" id="ARBA00022475"/>
    </source>
</evidence>
<gene>
    <name evidence="8" type="ORF">S01H1_57717</name>
</gene>
<comment type="caution">
    <text evidence="8">The sequence shown here is derived from an EMBL/GenBank/DDBJ whole genome shotgun (WGS) entry which is preliminary data.</text>
</comment>
<organism evidence="8">
    <name type="scientific">marine sediment metagenome</name>
    <dbReference type="NCBI Taxonomy" id="412755"/>
    <lineage>
        <taxon>unclassified sequences</taxon>
        <taxon>metagenomes</taxon>
        <taxon>ecological metagenomes</taxon>
    </lineage>
</organism>
<dbReference type="InterPro" id="IPR047055">
    <property type="entry name" value="MotA-like"/>
</dbReference>
<evidence type="ECO:0000259" key="7">
    <source>
        <dbReference type="Pfam" id="PF01618"/>
    </source>
</evidence>
<feature type="domain" description="MotA/TolQ/ExbB proton channel" evidence="7">
    <location>
        <begin position="105"/>
        <end position="177"/>
    </location>
</feature>